<evidence type="ECO:0000256" key="6">
    <source>
        <dbReference type="ARBA" id="ARBA00022643"/>
    </source>
</evidence>
<proteinExistence type="inferred from homology"/>
<dbReference type="InterPro" id="IPR037207">
    <property type="entry name" value="Nuop51_4Fe4S-bd_sf"/>
</dbReference>
<organism evidence="15 17">
    <name type="scientific">Aquisalinus luteolus</name>
    <dbReference type="NCBI Taxonomy" id="1566827"/>
    <lineage>
        <taxon>Bacteria</taxon>
        <taxon>Pseudomonadati</taxon>
        <taxon>Pseudomonadota</taxon>
        <taxon>Alphaproteobacteria</taxon>
        <taxon>Parvularculales</taxon>
        <taxon>Parvularculaceae</taxon>
        <taxon>Aquisalinus</taxon>
    </lineage>
</organism>
<evidence type="ECO:0000256" key="4">
    <source>
        <dbReference type="ARBA" id="ARBA00022485"/>
    </source>
</evidence>
<dbReference type="Proteomes" id="UP000818603">
    <property type="component" value="Unassembled WGS sequence"/>
</dbReference>
<dbReference type="InterPro" id="IPR019575">
    <property type="entry name" value="Nuop51_4Fe4S-bd"/>
</dbReference>
<comment type="similarity">
    <text evidence="3 13">Belongs to the complex I 51 kDa subunit family.</text>
</comment>
<accession>A0A8J3A106</accession>
<dbReference type="PROSITE" id="PS00645">
    <property type="entry name" value="COMPLEX1_51K_2"/>
    <property type="match status" value="1"/>
</dbReference>
<gene>
    <name evidence="15" type="primary">nuoF</name>
    <name evidence="16" type="ORF">FF098_005040</name>
    <name evidence="15" type="ORF">GCM10011355_10180</name>
</gene>
<comment type="caution">
    <text evidence="15">The sequence shown here is derived from an EMBL/GenBank/DDBJ whole genome shotgun (WGS) entry which is preliminary data.</text>
</comment>
<reference evidence="15" key="1">
    <citation type="journal article" date="2014" name="Int. J. Syst. Evol. Microbiol.">
        <title>Complete genome sequence of Corynebacterium casei LMG S-19264T (=DSM 44701T), isolated from a smear-ripened cheese.</title>
        <authorList>
            <consortium name="US DOE Joint Genome Institute (JGI-PGF)"/>
            <person name="Walter F."/>
            <person name="Albersmeier A."/>
            <person name="Kalinowski J."/>
            <person name="Ruckert C."/>
        </authorList>
    </citation>
    <scope>NUCLEOTIDE SEQUENCE</scope>
    <source>
        <strain evidence="15">CGMCC 1.14984</strain>
    </source>
</reference>
<dbReference type="Pfam" id="PF01512">
    <property type="entry name" value="Complex1_51K"/>
    <property type="match status" value="1"/>
</dbReference>
<dbReference type="Gene3D" id="3.40.50.11540">
    <property type="entry name" value="NADH-ubiquinone oxidoreductase 51kDa subunit"/>
    <property type="match status" value="1"/>
</dbReference>
<dbReference type="InterPro" id="IPR001949">
    <property type="entry name" value="NADH-UbQ_OxRdtase_51kDa_CS"/>
</dbReference>
<evidence type="ECO:0000256" key="7">
    <source>
        <dbReference type="ARBA" id="ARBA00022723"/>
    </source>
</evidence>
<evidence type="ECO:0000256" key="12">
    <source>
        <dbReference type="ARBA" id="ARBA00047712"/>
    </source>
</evidence>
<dbReference type="GO" id="GO:0051539">
    <property type="term" value="F:4 iron, 4 sulfur cluster binding"/>
    <property type="evidence" value="ECO:0007669"/>
    <property type="project" value="UniProtKB-UniRule"/>
</dbReference>
<dbReference type="InterPro" id="IPR054765">
    <property type="entry name" value="SLBB_dom"/>
</dbReference>
<evidence type="ECO:0000256" key="1">
    <source>
        <dbReference type="ARBA" id="ARBA00001917"/>
    </source>
</evidence>
<dbReference type="Proteomes" id="UP000621856">
    <property type="component" value="Unassembled WGS sequence"/>
</dbReference>
<keyword evidence="11 13" id="KW-0520">NAD</keyword>
<dbReference type="InterPro" id="IPR011538">
    <property type="entry name" value="Nuo51_FMN-bd"/>
</dbReference>
<dbReference type="NCBIfam" id="NF010120">
    <property type="entry name" value="PRK13596.1"/>
    <property type="match status" value="1"/>
</dbReference>
<dbReference type="RefSeq" id="WP_155138070.1">
    <property type="nucleotide sequence ID" value="NZ_BMGZ01000001.1"/>
</dbReference>
<evidence type="ECO:0000256" key="10">
    <source>
        <dbReference type="ARBA" id="ARBA00023014"/>
    </source>
</evidence>
<keyword evidence="5 13" id="KW-0285">Flavoprotein</keyword>
<keyword evidence="13" id="KW-0874">Quinone</keyword>
<dbReference type="InterPro" id="IPR050837">
    <property type="entry name" value="ComplexI_51kDa_subunit"/>
</dbReference>
<dbReference type="GO" id="GO:0010181">
    <property type="term" value="F:FMN binding"/>
    <property type="evidence" value="ECO:0007669"/>
    <property type="project" value="InterPro"/>
</dbReference>
<dbReference type="EMBL" id="BMGZ01000001">
    <property type="protein sequence ID" value="GGH94902.1"/>
    <property type="molecule type" value="Genomic_DNA"/>
</dbReference>
<dbReference type="NCBIfam" id="TIGR01959">
    <property type="entry name" value="nuoF_fam"/>
    <property type="match status" value="1"/>
</dbReference>
<keyword evidence="10 13" id="KW-0411">Iron-sulfur</keyword>
<dbReference type="FunFam" id="3.40.50.11540:FF:000001">
    <property type="entry name" value="NADH dehydrogenase [ubiquinone] flavoprotein 1, mitochondrial"/>
    <property type="match status" value="1"/>
</dbReference>
<evidence type="ECO:0000256" key="9">
    <source>
        <dbReference type="ARBA" id="ARBA00023004"/>
    </source>
</evidence>
<dbReference type="PANTHER" id="PTHR11780">
    <property type="entry name" value="NADH-UBIQUINONE OXIDOREDUCTASE FLAVOPROTEIN 1 NDUFV1"/>
    <property type="match status" value="1"/>
</dbReference>
<name>A0A8J3A106_9PROT</name>
<evidence type="ECO:0000256" key="3">
    <source>
        <dbReference type="ARBA" id="ARBA00007523"/>
    </source>
</evidence>
<keyword evidence="6 13" id="KW-0288">FMN</keyword>
<comment type="cofactor">
    <cofactor evidence="2 13">
        <name>[4Fe-4S] cluster</name>
        <dbReference type="ChEBI" id="CHEBI:49883"/>
    </cofactor>
</comment>
<evidence type="ECO:0000256" key="2">
    <source>
        <dbReference type="ARBA" id="ARBA00001966"/>
    </source>
</evidence>
<evidence type="ECO:0000256" key="13">
    <source>
        <dbReference type="RuleBase" id="RU364066"/>
    </source>
</evidence>
<dbReference type="EC" id="7.1.1.-" evidence="13"/>
<dbReference type="FunFam" id="1.20.1440.230:FF:000001">
    <property type="entry name" value="Mitochondrial NADH dehydrogenase flavoprotein 1"/>
    <property type="match status" value="1"/>
</dbReference>
<dbReference type="GO" id="GO:0051287">
    <property type="term" value="F:NAD binding"/>
    <property type="evidence" value="ECO:0007669"/>
    <property type="project" value="UniProtKB-UniRule"/>
</dbReference>
<evidence type="ECO:0000313" key="16">
    <source>
        <dbReference type="EMBL" id="NHK27262.1"/>
    </source>
</evidence>
<evidence type="ECO:0000256" key="5">
    <source>
        <dbReference type="ARBA" id="ARBA00022630"/>
    </source>
</evidence>
<dbReference type="GO" id="GO:0046872">
    <property type="term" value="F:metal ion binding"/>
    <property type="evidence" value="ECO:0007669"/>
    <property type="project" value="UniProtKB-KW"/>
</dbReference>
<protein>
    <recommendedName>
        <fullName evidence="13">NADH-quinone oxidoreductase subunit F</fullName>
        <ecNumber evidence="13">7.1.1.-</ecNumber>
    </recommendedName>
</protein>
<dbReference type="InterPro" id="IPR011537">
    <property type="entry name" value="NADH-UbQ_OxRdtase_suF"/>
</dbReference>
<dbReference type="SUPFAM" id="SSF142984">
    <property type="entry name" value="Nqo1 middle domain-like"/>
    <property type="match status" value="1"/>
</dbReference>
<keyword evidence="7 13" id="KW-0479">Metal-binding</keyword>
<dbReference type="Gene3D" id="3.10.20.600">
    <property type="match status" value="1"/>
</dbReference>
<comment type="catalytic activity">
    <reaction evidence="12 13">
        <text>a quinone + NADH + 5 H(+)(in) = a quinol + NAD(+) + 4 H(+)(out)</text>
        <dbReference type="Rhea" id="RHEA:57888"/>
        <dbReference type="ChEBI" id="CHEBI:15378"/>
        <dbReference type="ChEBI" id="CHEBI:24646"/>
        <dbReference type="ChEBI" id="CHEBI:57540"/>
        <dbReference type="ChEBI" id="CHEBI:57945"/>
        <dbReference type="ChEBI" id="CHEBI:132124"/>
    </reaction>
</comment>
<feature type="domain" description="NADH-ubiquinone oxidoreductase 51kDa subunit iron-sulphur binding" evidence="14">
    <location>
        <begin position="330"/>
        <end position="375"/>
    </location>
</feature>
<evidence type="ECO:0000256" key="11">
    <source>
        <dbReference type="ARBA" id="ARBA00023027"/>
    </source>
</evidence>
<dbReference type="Gene3D" id="1.20.1440.230">
    <property type="entry name" value="NADH-ubiquinone oxidoreductase 51kDa subunit, iron-sulphur binding domain"/>
    <property type="match status" value="1"/>
</dbReference>
<evidence type="ECO:0000313" key="15">
    <source>
        <dbReference type="EMBL" id="GGH94902.1"/>
    </source>
</evidence>
<keyword evidence="4 13" id="KW-0004">4Fe-4S</keyword>
<comment type="function">
    <text evidence="13">NDH-1 shuttles electrons from NADH, via FMN and iron-sulfur (Fe-S) centers, to quinones in the respiratory chain.</text>
</comment>
<dbReference type="InterPro" id="IPR037225">
    <property type="entry name" value="Nuo51_FMN-bd_sf"/>
</dbReference>
<dbReference type="GO" id="GO:0008137">
    <property type="term" value="F:NADH dehydrogenase (ubiquinone) activity"/>
    <property type="evidence" value="ECO:0007669"/>
    <property type="project" value="InterPro"/>
</dbReference>
<dbReference type="FunFam" id="3.10.20.600:FF:000001">
    <property type="entry name" value="NADH dehydrogenase [ubiquinone] flavoprotein 1, mitochondrial"/>
    <property type="match status" value="1"/>
</dbReference>
<dbReference type="GO" id="GO:0048038">
    <property type="term" value="F:quinone binding"/>
    <property type="evidence" value="ECO:0007669"/>
    <property type="project" value="UniProtKB-KW"/>
</dbReference>
<keyword evidence="18" id="KW-1185">Reference proteome</keyword>
<comment type="cofactor">
    <cofactor evidence="1 13">
        <name>FMN</name>
        <dbReference type="ChEBI" id="CHEBI:58210"/>
    </cofactor>
</comment>
<evidence type="ECO:0000259" key="14">
    <source>
        <dbReference type="SMART" id="SM00928"/>
    </source>
</evidence>
<reference evidence="16 18" key="2">
    <citation type="submission" date="2020-02" db="EMBL/GenBank/DDBJ databases">
        <title>Genome sequence of Parvularcula flava strain NH6-79.</title>
        <authorList>
            <person name="Abdul Karim M.H."/>
            <person name="Lam M.Q."/>
            <person name="Chen S.J."/>
            <person name="Yahya A."/>
            <person name="Shahir S."/>
            <person name="Shamsir M.S."/>
            <person name="Chong C.S."/>
        </authorList>
    </citation>
    <scope>NUCLEOTIDE SEQUENCE [LARGE SCALE GENOMIC DNA]</scope>
    <source>
        <strain evidence="16 18">NH6-79</strain>
    </source>
</reference>
<dbReference type="Pfam" id="PF22461">
    <property type="entry name" value="SLBB_2"/>
    <property type="match status" value="1"/>
</dbReference>
<dbReference type="AlphaFoldDB" id="A0A8J3A106"/>
<dbReference type="Pfam" id="PF10589">
    <property type="entry name" value="NADH_4Fe-4S"/>
    <property type="match status" value="1"/>
</dbReference>
<keyword evidence="8" id="KW-1278">Translocase</keyword>
<dbReference type="SMART" id="SM00928">
    <property type="entry name" value="NADH_4Fe-4S"/>
    <property type="match status" value="1"/>
</dbReference>
<dbReference type="PANTHER" id="PTHR11780:SF10">
    <property type="entry name" value="NADH DEHYDROGENASE [UBIQUINONE] FLAVOPROTEIN 1, MITOCHONDRIAL"/>
    <property type="match status" value="1"/>
</dbReference>
<evidence type="ECO:0000256" key="8">
    <source>
        <dbReference type="ARBA" id="ARBA00022967"/>
    </source>
</evidence>
<keyword evidence="9 13" id="KW-0408">Iron</keyword>
<dbReference type="PROSITE" id="PS00644">
    <property type="entry name" value="COMPLEX1_51K_1"/>
    <property type="match status" value="1"/>
</dbReference>
<dbReference type="SUPFAM" id="SSF140490">
    <property type="entry name" value="Nqo1C-terminal domain-like"/>
    <property type="match status" value="1"/>
</dbReference>
<reference evidence="15" key="3">
    <citation type="submission" date="2020-09" db="EMBL/GenBank/DDBJ databases">
        <authorList>
            <person name="Sun Q."/>
            <person name="Zhou Y."/>
        </authorList>
    </citation>
    <scope>NUCLEOTIDE SEQUENCE</scope>
    <source>
        <strain evidence="15">CGMCC 1.14984</strain>
    </source>
</reference>
<evidence type="ECO:0000313" key="17">
    <source>
        <dbReference type="Proteomes" id="UP000621856"/>
    </source>
</evidence>
<dbReference type="EMBL" id="VCJR02000001">
    <property type="protein sequence ID" value="NHK27262.1"/>
    <property type="molecule type" value="Genomic_DNA"/>
</dbReference>
<sequence>MLQDKDRIFTNLYGLQDYRLEAAKKRGAWNGTREMIEMGPEWIIQQVKDSGLRGRGGAGFPTGLKWSFMPKEVRDRPHYLVVNADESEPGTCKDREIMRHDPHLFIEGCLIASFAMKAHACYIYIRGEYIFEREQLQRAIDEAYEAKLIGKDNIHGWPFDLYLAHGAGAYICGEETALLESLEGKKGQPRLKPPFPAGAGLYGCPTTVNNVESIAVAPTILRRGAGWFKSFGRDNNAGTKLFCISGHVNKPCNVEEEMSIPLKTLLERHCGGVRGGWDNLKAVIPGGSSVRCLPKDICDDVLMDFDALREHKSGLGTAAVIVMDKSTDMVRAIARIAYFYKHESCGQCTPCREGTGWMWRVLTRMAEGDAEMWEIDKLLDVAGQIEGHTICALGDAAAWPIQGLIQHFRHEIEEKITNYRTGKPHVQVAAAE</sequence>
<dbReference type="SUPFAM" id="SSF142019">
    <property type="entry name" value="Nqo1 FMN-binding domain-like"/>
    <property type="match status" value="1"/>
</dbReference>
<evidence type="ECO:0000313" key="18">
    <source>
        <dbReference type="Proteomes" id="UP000818603"/>
    </source>
</evidence>